<dbReference type="PANTHER" id="PTHR43791:SF36">
    <property type="entry name" value="TRANSPORTER, PUTATIVE (AFU_ORTHOLOGUE AFUA_6G08340)-RELATED"/>
    <property type="match status" value="1"/>
</dbReference>
<dbReference type="InterPro" id="IPR020846">
    <property type="entry name" value="MFS_dom"/>
</dbReference>
<feature type="transmembrane region" description="Helical" evidence="6">
    <location>
        <begin position="126"/>
        <end position="150"/>
    </location>
</feature>
<dbReference type="GO" id="GO:0016020">
    <property type="term" value="C:membrane"/>
    <property type="evidence" value="ECO:0007669"/>
    <property type="project" value="UniProtKB-SubCell"/>
</dbReference>
<evidence type="ECO:0000256" key="2">
    <source>
        <dbReference type="ARBA" id="ARBA00022448"/>
    </source>
</evidence>
<feature type="transmembrane region" description="Helical" evidence="6">
    <location>
        <begin position="262"/>
        <end position="282"/>
    </location>
</feature>
<dbReference type="EMBL" id="BJYR01000011">
    <property type="protein sequence ID" value="GEN99786.1"/>
    <property type="molecule type" value="Genomic_DNA"/>
</dbReference>
<feature type="transmembrane region" description="Helical" evidence="6">
    <location>
        <begin position="377"/>
        <end position="399"/>
    </location>
</feature>
<keyword evidence="3 6" id="KW-0812">Transmembrane</keyword>
<feature type="transmembrane region" description="Helical" evidence="6">
    <location>
        <begin position="64"/>
        <end position="83"/>
    </location>
</feature>
<keyword evidence="4 6" id="KW-1133">Transmembrane helix</keyword>
<feature type="transmembrane region" description="Helical" evidence="6">
    <location>
        <begin position="316"/>
        <end position="337"/>
    </location>
</feature>
<dbReference type="PROSITE" id="PS50850">
    <property type="entry name" value="MFS"/>
    <property type="match status" value="1"/>
</dbReference>
<evidence type="ECO:0000313" key="9">
    <source>
        <dbReference type="Proteomes" id="UP000321464"/>
    </source>
</evidence>
<keyword evidence="9" id="KW-1185">Reference proteome</keyword>
<feature type="transmembrane region" description="Helical" evidence="6">
    <location>
        <begin position="289"/>
        <end position="310"/>
    </location>
</feature>
<sequence length="409" mass="43084">MILLSYFVALVDRANISFAATTMNADLGFSETIYGIGASAFFLGYSLLEVPSNLLLAKFGARIWLARIMLTWGLISILTAFVHTPWQFYAMRFALGVAEAGFYPGVIFYLSSWFPGEHRAWAVSRFYIALPLSYIVMGSIAAPLLAMHGWLGLHGWQWLLVVEGLPSVLLAMVLLTALPDRPASARWLDDAERRWLEGVLTREAEAAGPASHNVLRALANRFVLMLGLANALLYLAVNAVAFSAPKLLAHGTGFDVAGVGRIVSAGGVTMAAALLSVSLLAGRTVPRSLLAYAGLMFAAAAGLAVLWLGGTAASTICGYIVFLAAGQTAGMLPLAIVSRLVPAADRAAGLAMTNTIAQAGAFFGPLLWGVLADWTGSYALGVALLIPVAASSGLMGLVVRRASLKLTPG</sequence>
<evidence type="ECO:0000256" key="6">
    <source>
        <dbReference type="SAM" id="Phobius"/>
    </source>
</evidence>
<feature type="transmembrane region" description="Helical" evidence="6">
    <location>
        <begin position="222"/>
        <end position="242"/>
    </location>
</feature>
<dbReference type="SUPFAM" id="SSF103473">
    <property type="entry name" value="MFS general substrate transporter"/>
    <property type="match status" value="1"/>
</dbReference>
<dbReference type="InterPro" id="IPR011701">
    <property type="entry name" value="MFS"/>
</dbReference>
<gene>
    <name evidence="8" type="ORF">NSE01_16190</name>
</gene>
<proteinExistence type="predicted"/>
<evidence type="ECO:0000256" key="5">
    <source>
        <dbReference type="ARBA" id="ARBA00023136"/>
    </source>
</evidence>
<organism evidence="8 9">
    <name type="scientific">Novosphingobium sediminis</name>
    <dbReference type="NCBI Taxonomy" id="707214"/>
    <lineage>
        <taxon>Bacteria</taxon>
        <taxon>Pseudomonadati</taxon>
        <taxon>Pseudomonadota</taxon>
        <taxon>Alphaproteobacteria</taxon>
        <taxon>Sphingomonadales</taxon>
        <taxon>Sphingomonadaceae</taxon>
        <taxon>Novosphingobium</taxon>
    </lineage>
</organism>
<accession>A0A512AJC9</accession>
<evidence type="ECO:0000256" key="4">
    <source>
        <dbReference type="ARBA" id="ARBA00022989"/>
    </source>
</evidence>
<feature type="transmembrane region" description="Helical" evidence="6">
    <location>
        <begin position="35"/>
        <end position="57"/>
    </location>
</feature>
<evidence type="ECO:0000259" key="7">
    <source>
        <dbReference type="PROSITE" id="PS50850"/>
    </source>
</evidence>
<feature type="domain" description="Major facilitator superfamily (MFS) profile" evidence="7">
    <location>
        <begin position="1"/>
        <end position="405"/>
    </location>
</feature>
<dbReference type="AlphaFoldDB" id="A0A512AJC9"/>
<comment type="subcellular location">
    <subcellularLocation>
        <location evidence="1">Membrane</location>
        <topology evidence="1">Multi-pass membrane protein</topology>
    </subcellularLocation>
</comment>
<dbReference type="FunFam" id="1.20.1250.20:FF:000018">
    <property type="entry name" value="MFS transporter permease"/>
    <property type="match status" value="1"/>
</dbReference>
<keyword evidence="5 6" id="KW-0472">Membrane</keyword>
<protein>
    <submittedName>
        <fullName evidence="8">MFS transporter</fullName>
    </submittedName>
</protein>
<evidence type="ECO:0000256" key="1">
    <source>
        <dbReference type="ARBA" id="ARBA00004141"/>
    </source>
</evidence>
<dbReference type="Pfam" id="PF07690">
    <property type="entry name" value="MFS_1"/>
    <property type="match status" value="1"/>
</dbReference>
<evidence type="ECO:0000313" key="8">
    <source>
        <dbReference type="EMBL" id="GEN99786.1"/>
    </source>
</evidence>
<feature type="transmembrane region" description="Helical" evidence="6">
    <location>
        <begin position="89"/>
        <end position="114"/>
    </location>
</feature>
<feature type="transmembrane region" description="Helical" evidence="6">
    <location>
        <begin position="156"/>
        <end position="178"/>
    </location>
</feature>
<dbReference type="GO" id="GO:0022857">
    <property type="term" value="F:transmembrane transporter activity"/>
    <property type="evidence" value="ECO:0007669"/>
    <property type="project" value="InterPro"/>
</dbReference>
<dbReference type="PANTHER" id="PTHR43791">
    <property type="entry name" value="PERMEASE-RELATED"/>
    <property type="match status" value="1"/>
</dbReference>
<reference evidence="8 9" key="1">
    <citation type="submission" date="2019-07" db="EMBL/GenBank/DDBJ databases">
        <title>Whole genome shotgun sequence of Novosphingobium sediminis NBRC 106119.</title>
        <authorList>
            <person name="Hosoyama A."/>
            <person name="Uohara A."/>
            <person name="Ohji S."/>
            <person name="Ichikawa N."/>
        </authorList>
    </citation>
    <scope>NUCLEOTIDE SEQUENCE [LARGE SCALE GENOMIC DNA]</scope>
    <source>
        <strain evidence="8 9">NBRC 106119</strain>
    </source>
</reference>
<feature type="transmembrane region" description="Helical" evidence="6">
    <location>
        <begin position="349"/>
        <end position="371"/>
    </location>
</feature>
<name>A0A512AJC9_9SPHN</name>
<dbReference type="Gene3D" id="1.20.1250.20">
    <property type="entry name" value="MFS general substrate transporter like domains"/>
    <property type="match status" value="2"/>
</dbReference>
<evidence type="ECO:0000256" key="3">
    <source>
        <dbReference type="ARBA" id="ARBA00022692"/>
    </source>
</evidence>
<dbReference type="InterPro" id="IPR036259">
    <property type="entry name" value="MFS_trans_sf"/>
</dbReference>
<comment type="caution">
    <text evidence="8">The sequence shown here is derived from an EMBL/GenBank/DDBJ whole genome shotgun (WGS) entry which is preliminary data.</text>
</comment>
<dbReference type="Proteomes" id="UP000321464">
    <property type="component" value="Unassembled WGS sequence"/>
</dbReference>
<keyword evidence="2" id="KW-0813">Transport</keyword>